<dbReference type="OrthoDB" id="4486746at2759"/>
<feature type="transmembrane region" description="Helical" evidence="1">
    <location>
        <begin position="204"/>
        <end position="224"/>
    </location>
</feature>
<evidence type="ECO:0000256" key="1">
    <source>
        <dbReference type="SAM" id="Phobius"/>
    </source>
</evidence>
<dbReference type="AlphaFoldDB" id="A0A0J6IF98"/>
<organism evidence="2 3">
    <name type="scientific">Coccidioides posadasii RMSCC 3488</name>
    <dbReference type="NCBI Taxonomy" id="454284"/>
    <lineage>
        <taxon>Eukaryota</taxon>
        <taxon>Fungi</taxon>
        <taxon>Dikarya</taxon>
        <taxon>Ascomycota</taxon>
        <taxon>Pezizomycotina</taxon>
        <taxon>Eurotiomycetes</taxon>
        <taxon>Eurotiomycetidae</taxon>
        <taxon>Onygenales</taxon>
        <taxon>Onygenaceae</taxon>
        <taxon>Coccidioides</taxon>
    </lineage>
</organism>
<keyword evidence="1" id="KW-0812">Transmembrane</keyword>
<reference evidence="3" key="2">
    <citation type="journal article" date="2009" name="Genome Res.">
        <title>Comparative genomic analyses of the human fungal pathogens Coccidioides and their relatives.</title>
        <authorList>
            <person name="Sharpton T.J."/>
            <person name="Stajich J.E."/>
            <person name="Rounsley S.D."/>
            <person name="Gardner M.J."/>
            <person name="Wortman J.R."/>
            <person name="Jordar V.S."/>
            <person name="Maiti R."/>
            <person name="Kodira C.D."/>
            <person name="Neafsey D.E."/>
            <person name="Zeng Q."/>
            <person name="Hung C.-Y."/>
            <person name="McMahan C."/>
            <person name="Muszewska A."/>
            <person name="Grynberg M."/>
            <person name="Mandel M.A."/>
            <person name="Kellner E.M."/>
            <person name="Barker B.M."/>
            <person name="Galgiani J.N."/>
            <person name="Orbach M.J."/>
            <person name="Kirkland T.N."/>
            <person name="Cole G.T."/>
            <person name="Henn M.R."/>
            <person name="Birren B.W."/>
            <person name="Taylor J.W."/>
        </authorList>
    </citation>
    <scope>NUCLEOTIDE SEQUENCE [LARGE SCALE GENOMIC DNA]</scope>
    <source>
        <strain evidence="3">RMSCC 3488</strain>
    </source>
</reference>
<reference evidence="2 3" key="1">
    <citation type="submission" date="2007-06" db="EMBL/GenBank/DDBJ databases">
        <title>The Genome Sequence of Coccidioides posadasii RMSCC_3488.</title>
        <authorList>
            <consortium name="Coccidioides Genome Resources Consortium"/>
            <consortium name="The Broad Institute Genome Sequencing Platform"/>
            <person name="Henn M.R."/>
            <person name="Sykes S."/>
            <person name="Young S."/>
            <person name="Jaffe D."/>
            <person name="Berlin A."/>
            <person name="Alvarez P."/>
            <person name="Butler J."/>
            <person name="Gnerre S."/>
            <person name="Grabherr M."/>
            <person name="Mauceli E."/>
            <person name="Brockman W."/>
            <person name="Kodira C."/>
            <person name="Alvarado L."/>
            <person name="Zeng Q."/>
            <person name="Crawford M."/>
            <person name="Antoine C."/>
            <person name="Devon K."/>
            <person name="Galgiani J."/>
            <person name="Orsborn K."/>
            <person name="Lewis M.L."/>
            <person name="Nusbaum C."/>
            <person name="Galagan J."/>
            <person name="Birren B."/>
        </authorList>
    </citation>
    <scope>NUCLEOTIDE SEQUENCE [LARGE SCALE GENOMIC DNA]</scope>
    <source>
        <strain evidence="2 3">RMSCC 3488</strain>
    </source>
</reference>
<evidence type="ECO:0000313" key="3">
    <source>
        <dbReference type="Proteomes" id="UP000054567"/>
    </source>
</evidence>
<sequence length="269" mass="30661">MPFFALIFAVEEFDVSVICEQRMVMSSCLQAVAVNAKDFTMGNKVSAVNGVRSPNFFQPGNAVNEIWLGKLEIISRLPFGDSDMAQAGWPRGDFPKIPWRPFIIPLRAAADKTARSITIPASETSRKCLWPAFVEIMSKVNWERIFWIVERAIAIPAVLFVIFLHFGPSKYTQFAVIRPCLEDDEDEKIAFQSRFKRQAVCLRAWVASSVMAQVHLLLLVEPIVKISERTNSASTLRFFPIGFEGWFYFILTLLGSYSHLRLLWAYVRL</sequence>
<gene>
    <name evidence="2" type="ORF">CPAG_06798</name>
</gene>
<feature type="transmembrane region" description="Helical" evidence="1">
    <location>
        <begin position="145"/>
        <end position="166"/>
    </location>
</feature>
<dbReference type="VEuPathDB" id="FungiDB:CPAG_06798"/>
<keyword evidence="1" id="KW-0472">Membrane</keyword>
<accession>A0A0J6IF98</accession>
<name>A0A0J6IF98_COCPO</name>
<feature type="transmembrane region" description="Helical" evidence="1">
    <location>
        <begin position="245"/>
        <end position="267"/>
    </location>
</feature>
<proteinExistence type="predicted"/>
<keyword evidence="1" id="KW-1133">Transmembrane helix</keyword>
<dbReference type="EMBL" id="DS268112">
    <property type="protein sequence ID" value="KMM70487.1"/>
    <property type="molecule type" value="Genomic_DNA"/>
</dbReference>
<evidence type="ECO:0000313" key="2">
    <source>
        <dbReference type="EMBL" id="KMM70487.1"/>
    </source>
</evidence>
<dbReference type="Proteomes" id="UP000054567">
    <property type="component" value="Unassembled WGS sequence"/>
</dbReference>
<protein>
    <submittedName>
        <fullName evidence="2">Uncharacterized protein</fullName>
    </submittedName>
</protein>
<reference evidence="3" key="3">
    <citation type="journal article" date="2010" name="Genome Res.">
        <title>Population genomic sequencing of Coccidioides fungi reveals recent hybridization and transposon control.</title>
        <authorList>
            <person name="Neafsey D.E."/>
            <person name="Barker B.M."/>
            <person name="Sharpton T.J."/>
            <person name="Stajich J.E."/>
            <person name="Park D.J."/>
            <person name="Whiston E."/>
            <person name="Hung C.-Y."/>
            <person name="McMahan C."/>
            <person name="White J."/>
            <person name="Sykes S."/>
            <person name="Heiman D."/>
            <person name="Young S."/>
            <person name="Zeng Q."/>
            <person name="Abouelleil A."/>
            <person name="Aftuck L."/>
            <person name="Bessette D."/>
            <person name="Brown A."/>
            <person name="FitzGerald M."/>
            <person name="Lui A."/>
            <person name="Macdonald J.P."/>
            <person name="Priest M."/>
            <person name="Orbach M.J."/>
            <person name="Galgiani J.N."/>
            <person name="Kirkland T.N."/>
            <person name="Cole G.T."/>
            <person name="Birren B.W."/>
            <person name="Henn M.R."/>
            <person name="Taylor J.W."/>
            <person name="Rounsley S.D."/>
        </authorList>
    </citation>
    <scope>NUCLEOTIDE SEQUENCE [LARGE SCALE GENOMIC DNA]</scope>
    <source>
        <strain evidence="3">RMSCC 3488</strain>
    </source>
</reference>